<organism evidence="2 3">
    <name type="scientific">Streptomyces griseofuscus</name>
    <dbReference type="NCBI Taxonomy" id="146922"/>
    <lineage>
        <taxon>Bacteria</taxon>
        <taxon>Bacillati</taxon>
        <taxon>Actinomycetota</taxon>
        <taxon>Actinomycetes</taxon>
        <taxon>Kitasatosporales</taxon>
        <taxon>Streptomycetaceae</taxon>
        <taxon>Streptomyces</taxon>
    </lineage>
</organism>
<protein>
    <submittedName>
        <fullName evidence="2">Uncharacterized protein</fullName>
    </submittedName>
</protein>
<dbReference type="Proteomes" id="UP000276379">
    <property type="component" value="Unassembled WGS sequence"/>
</dbReference>
<name>A0A3R8SEH5_9ACTN</name>
<dbReference type="RefSeq" id="WP_125213102.1">
    <property type="nucleotide sequence ID" value="NZ_PDES01000004.1"/>
</dbReference>
<reference evidence="2 3" key="1">
    <citation type="submission" date="2017-10" db="EMBL/GenBank/DDBJ databases">
        <title>Draft genome of actinobacteria isolated from guarana (Paullinia cupana (Mart.) Ducke.</title>
        <authorList>
            <person name="Siqueira K.A."/>
            <person name="Liotti R.G."/>
            <person name="Mendes T.A."/>
            <person name="Soares M.A."/>
        </authorList>
    </citation>
    <scope>NUCLEOTIDE SEQUENCE [LARGE SCALE GENOMIC DNA]</scope>
    <source>
        <strain evidence="2 3">199</strain>
    </source>
</reference>
<sequence length="158" mass="17238">MMFTPWRSALTYAAWVTVVSWLIGTVVLAGYSLAFGDRLGPTGPEPLTWCRDQAVFLVVCTTVLTLGRRLLSPLPRWRTVIVDGILYMLVLGIANAAPYGAVNPGQLLDAAALYSFFGLFTLQLPAAWCVSAVRSGKLDAVLKKRYTLDGNERATPNM</sequence>
<feature type="transmembrane region" description="Helical" evidence="1">
    <location>
        <begin position="80"/>
        <end position="99"/>
    </location>
</feature>
<feature type="transmembrane region" description="Helical" evidence="1">
    <location>
        <begin position="54"/>
        <end position="71"/>
    </location>
</feature>
<evidence type="ECO:0000313" key="3">
    <source>
        <dbReference type="Proteomes" id="UP000276379"/>
    </source>
</evidence>
<keyword evidence="1" id="KW-0472">Membrane</keyword>
<keyword evidence="1" id="KW-1133">Transmembrane helix</keyword>
<comment type="caution">
    <text evidence="2">The sequence shown here is derived from an EMBL/GenBank/DDBJ whole genome shotgun (WGS) entry which is preliminary data.</text>
</comment>
<accession>A0A3R8SEH5</accession>
<proteinExistence type="predicted"/>
<dbReference type="AlphaFoldDB" id="A0A3R8SEH5"/>
<evidence type="ECO:0000313" key="2">
    <source>
        <dbReference type="EMBL" id="RRQ87193.1"/>
    </source>
</evidence>
<dbReference type="EMBL" id="PDES01000004">
    <property type="protein sequence ID" value="RRQ87193.1"/>
    <property type="molecule type" value="Genomic_DNA"/>
</dbReference>
<feature type="transmembrane region" description="Helical" evidence="1">
    <location>
        <begin position="111"/>
        <end position="133"/>
    </location>
</feature>
<keyword evidence="3" id="KW-1185">Reference proteome</keyword>
<gene>
    <name evidence="2" type="ORF">CQW44_09550</name>
</gene>
<feature type="transmembrane region" description="Helical" evidence="1">
    <location>
        <begin position="12"/>
        <end position="34"/>
    </location>
</feature>
<keyword evidence="1" id="KW-0812">Transmembrane</keyword>
<evidence type="ECO:0000256" key="1">
    <source>
        <dbReference type="SAM" id="Phobius"/>
    </source>
</evidence>